<keyword evidence="2" id="KW-0964">Secreted</keyword>
<dbReference type="InterPro" id="IPR001007">
    <property type="entry name" value="VWF_dom"/>
</dbReference>
<dbReference type="PANTHER" id="PTHR46698:SF3">
    <property type="entry name" value="TENECTIN ISOFORM 1-RELATED"/>
    <property type="match status" value="1"/>
</dbReference>
<dbReference type="RefSeq" id="XP_031560395.1">
    <property type="nucleotide sequence ID" value="XM_031704535.1"/>
</dbReference>
<dbReference type="InParanoid" id="A0A6P8I6P5"/>
<dbReference type="SUPFAM" id="SSF57603">
    <property type="entry name" value="FnI-like domain"/>
    <property type="match status" value="1"/>
</dbReference>
<dbReference type="PANTHER" id="PTHR46698">
    <property type="entry name" value="CROSSVEINLESS 2"/>
    <property type="match status" value="1"/>
</dbReference>
<feature type="domain" description="VWFC" evidence="4">
    <location>
        <begin position="1"/>
        <end position="57"/>
    </location>
</feature>
<dbReference type="OrthoDB" id="8173378at2759"/>
<gene>
    <name evidence="6" type="primary">LOC116296510</name>
</gene>
<dbReference type="GO" id="GO:0005576">
    <property type="term" value="C:extracellular region"/>
    <property type="evidence" value="ECO:0007669"/>
    <property type="project" value="UniProtKB-SubCell"/>
</dbReference>
<evidence type="ECO:0000313" key="6">
    <source>
        <dbReference type="RefSeq" id="XP_031560395.1"/>
    </source>
</evidence>
<evidence type="ECO:0000259" key="4">
    <source>
        <dbReference type="PROSITE" id="PS50184"/>
    </source>
</evidence>
<proteinExistence type="predicted"/>
<dbReference type="Proteomes" id="UP000515163">
    <property type="component" value="Unplaced"/>
</dbReference>
<reference evidence="6" key="1">
    <citation type="submission" date="2025-08" db="UniProtKB">
        <authorList>
            <consortium name="RefSeq"/>
        </authorList>
    </citation>
    <scope>IDENTIFICATION</scope>
</reference>
<comment type="subcellular location">
    <subcellularLocation>
        <location evidence="1">Secreted</location>
    </subcellularLocation>
</comment>
<dbReference type="Pfam" id="PF23334">
    <property type="entry name" value="VWC2L_2nd"/>
    <property type="match status" value="1"/>
</dbReference>
<evidence type="ECO:0000256" key="1">
    <source>
        <dbReference type="ARBA" id="ARBA00004613"/>
    </source>
</evidence>
<feature type="domain" description="VWFC" evidence="4">
    <location>
        <begin position="54"/>
        <end position="121"/>
    </location>
</feature>
<evidence type="ECO:0000256" key="2">
    <source>
        <dbReference type="ARBA" id="ARBA00022525"/>
    </source>
</evidence>
<accession>A0A6P8I6P5</accession>
<keyword evidence="3" id="KW-0732">Signal</keyword>
<dbReference type="GeneID" id="116296510"/>
<keyword evidence="5" id="KW-1185">Reference proteome</keyword>
<dbReference type="InterPro" id="IPR052424">
    <property type="entry name" value="Kielin_Chordin-BMP_Reg"/>
</dbReference>
<sequence length="152" mass="17309">HHGVEYKEGKKIPTENPCLKCKCRKGKVQCEQAKKCPKLDGCPAPVTDPEECCPRCVCQDTEGNTYQRFQNWTFKKGETCYECECKKNSIAKCKEQKCKEKSCPKGFDGVNMTGFCCPVCTKVMPTKRPPPRKFKNWKELDKYITDHGSATP</sequence>
<dbReference type="AlphaFoldDB" id="A0A6P8I6P5"/>
<dbReference type="PROSITE" id="PS50184">
    <property type="entry name" value="VWFC_2"/>
    <property type="match status" value="2"/>
</dbReference>
<dbReference type="SMART" id="SM00214">
    <property type="entry name" value="VWC"/>
    <property type="match status" value="2"/>
</dbReference>
<dbReference type="KEGG" id="aten:116296510"/>
<organism evidence="5 6">
    <name type="scientific">Actinia tenebrosa</name>
    <name type="common">Australian red waratah sea anemone</name>
    <dbReference type="NCBI Taxonomy" id="6105"/>
    <lineage>
        <taxon>Eukaryota</taxon>
        <taxon>Metazoa</taxon>
        <taxon>Cnidaria</taxon>
        <taxon>Anthozoa</taxon>
        <taxon>Hexacorallia</taxon>
        <taxon>Actiniaria</taxon>
        <taxon>Actiniidae</taxon>
        <taxon>Actinia</taxon>
    </lineage>
</organism>
<evidence type="ECO:0000256" key="3">
    <source>
        <dbReference type="ARBA" id="ARBA00022729"/>
    </source>
</evidence>
<dbReference type="Gene3D" id="6.20.200.20">
    <property type="match status" value="1"/>
</dbReference>
<protein>
    <submittedName>
        <fullName evidence="6">Kielin/chordin-like protein</fullName>
    </submittedName>
</protein>
<feature type="non-terminal residue" evidence="6">
    <location>
        <position position="1"/>
    </location>
</feature>
<evidence type="ECO:0000313" key="5">
    <source>
        <dbReference type="Proteomes" id="UP000515163"/>
    </source>
</evidence>
<name>A0A6P8I6P5_ACTTE</name>